<evidence type="ECO:0000256" key="4">
    <source>
        <dbReference type="ARBA" id="ARBA00022723"/>
    </source>
</evidence>
<protein>
    <recommendedName>
        <fullName evidence="3">GTP cyclohydrolase 1 type 2 homolog</fullName>
    </recommendedName>
</protein>
<dbReference type="EMBL" id="CP008889">
    <property type="protein sequence ID" value="AIF41048.1"/>
    <property type="molecule type" value="Genomic_DNA"/>
</dbReference>
<dbReference type="RefSeq" id="WP_038571100.1">
    <property type="nucleotide sequence ID" value="NZ_CP008889.1"/>
</dbReference>
<accession>A0A075JLY4</accession>
<dbReference type="FunFam" id="3.40.1390.30:FF:000001">
    <property type="entry name" value="GTP cyclohydrolase 1 type 2"/>
    <property type="match status" value="1"/>
</dbReference>
<dbReference type="AlphaFoldDB" id="A0A075JLY4"/>
<dbReference type="Gene3D" id="3.40.1390.30">
    <property type="entry name" value="NIF3 (NGG1p interacting factor 3)-like"/>
    <property type="match status" value="2"/>
</dbReference>
<dbReference type="STRING" id="1274.HX89_08935"/>
<dbReference type="SUPFAM" id="SSF102705">
    <property type="entry name" value="NIF3 (NGG1p interacting factor 3)-like"/>
    <property type="match status" value="1"/>
</dbReference>
<feature type="binding site" evidence="5">
    <location>
        <position position="70"/>
    </location>
    <ligand>
        <name>a divalent metal cation</name>
        <dbReference type="ChEBI" id="CHEBI:60240"/>
        <label>1</label>
    </ligand>
</feature>
<dbReference type="PANTHER" id="PTHR13799">
    <property type="entry name" value="NGG1 INTERACTING FACTOR 3"/>
    <property type="match status" value="1"/>
</dbReference>
<comment type="subunit">
    <text evidence="2">Homohexamer.</text>
</comment>
<comment type="similarity">
    <text evidence="1">Belongs to the GTP cyclohydrolase I type 2/NIF3 family.</text>
</comment>
<evidence type="ECO:0000256" key="5">
    <source>
        <dbReference type="PIRSR" id="PIRSR602678-1"/>
    </source>
</evidence>
<keyword evidence="7" id="KW-1185">Reference proteome</keyword>
<dbReference type="Pfam" id="PF01784">
    <property type="entry name" value="DUF34_NIF3"/>
    <property type="match status" value="1"/>
</dbReference>
<dbReference type="PANTHER" id="PTHR13799:SF14">
    <property type="entry name" value="GTP CYCLOHYDROLASE 1 TYPE 2 HOMOLOG"/>
    <property type="match status" value="1"/>
</dbReference>
<feature type="binding site" evidence="5">
    <location>
        <position position="69"/>
    </location>
    <ligand>
        <name>a divalent metal cation</name>
        <dbReference type="ChEBI" id="CHEBI:60240"/>
        <label>1</label>
    </ligand>
</feature>
<gene>
    <name evidence="6" type="ORF">HX89_08935</name>
</gene>
<evidence type="ECO:0000313" key="7">
    <source>
        <dbReference type="Proteomes" id="UP000027986"/>
    </source>
</evidence>
<feature type="binding site" evidence="5">
    <location>
        <position position="108"/>
    </location>
    <ligand>
        <name>a divalent metal cation</name>
        <dbReference type="ChEBI" id="CHEBI:60240"/>
        <label>1</label>
    </ligand>
</feature>
<proteinExistence type="inferred from homology"/>
<dbReference type="eggNOG" id="COG0327">
    <property type="taxonomic scope" value="Bacteria"/>
</dbReference>
<reference evidence="6 7" key="1">
    <citation type="submission" date="2014-07" db="EMBL/GenBank/DDBJ databases">
        <title>Genome Sequencing of Dermacoccus nishinomiyaensis.</title>
        <authorList>
            <person name="Hong K.W."/>
            <person name="Chan K.G."/>
        </authorList>
    </citation>
    <scope>NUCLEOTIDE SEQUENCE [LARGE SCALE GENOMIC DNA]</scope>
    <source>
        <strain evidence="6 7">M25</strain>
    </source>
</reference>
<dbReference type="NCBIfam" id="TIGR00486">
    <property type="entry name" value="YbgI_SA1388"/>
    <property type="match status" value="1"/>
</dbReference>
<evidence type="ECO:0000256" key="2">
    <source>
        <dbReference type="ARBA" id="ARBA00011643"/>
    </source>
</evidence>
<dbReference type="Proteomes" id="UP000027986">
    <property type="component" value="Chromosome"/>
</dbReference>
<organism evidence="6 7">
    <name type="scientific">Dermacoccus nishinomiyaensis</name>
    <dbReference type="NCBI Taxonomy" id="1274"/>
    <lineage>
        <taxon>Bacteria</taxon>
        <taxon>Bacillati</taxon>
        <taxon>Actinomycetota</taxon>
        <taxon>Actinomycetes</taxon>
        <taxon>Micrococcales</taxon>
        <taxon>Dermacoccaceae</taxon>
        <taxon>Dermacoccus</taxon>
    </lineage>
</organism>
<evidence type="ECO:0000313" key="6">
    <source>
        <dbReference type="EMBL" id="AIF41048.1"/>
    </source>
</evidence>
<dbReference type="InterPro" id="IPR002678">
    <property type="entry name" value="DUF34/NIF3"/>
</dbReference>
<name>A0A075JLY4_9MICO</name>
<dbReference type="HOGENOM" id="CLU_037423_1_2_11"/>
<dbReference type="OrthoDB" id="9795763at2"/>
<keyword evidence="4 5" id="KW-0479">Metal-binding</keyword>
<feature type="binding site" evidence="5">
    <location>
        <position position="233"/>
    </location>
    <ligand>
        <name>a divalent metal cation</name>
        <dbReference type="ChEBI" id="CHEBI:60240"/>
        <label>1</label>
    </ligand>
</feature>
<dbReference type="GO" id="GO:0005737">
    <property type="term" value="C:cytoplasm"/>
    <property type="evidence" value="ECO:0007669"/>
    <property type="project" value="TreeGrafter"/>
</dbReference>
<dbReference type="GO" id="GO:0046872">
    <property type="term" value="F:metal ion binding"/>
    <property type="evidence" value="ECO:0007669"/>
    <property type="project" value="UniProtKB-KW"/>
</dbReference>
<sequence length="283" mass="29810">MNNSTTTLADVTRILDGFYPPSTAQSWDAVGLVTGDPEQPIERVLFAVDPAMSVIDEAVTGGYDLLVTHHPLLMRGVKSVATTSGKGRAVTALVVGDVALYAAHTNADVATPGVNDALAAACGLQDVEPLVESEGQPLGRVGELPQSMTLRAFCERLAAALPPAPVGLRVSGEAEASVQRVAVLGGAGDGEFGAARRAGADVYVTADLRHHPAIEAREEDDPAAPMFLVDAGHWATEWLWLQHACERLVKAVRESGGDIEVHVSTTCTDPWNFLVPTNEGEMQ</sequence>
<feature type="binding site" evidence="5">
    <location>
        <position position="237"/>
    </location>
    <ligand>
        <name>a divalent metal cation</name>
        <dbReference type="ChEBI" id="CHEBI:60240"/>
        <label>1</label>
    </ligand>
</feature>
<evidence type="ECO:0000256" key="1">
    <source>
        <dbReference type="ARBA" id="ARBA00006964"/>
    </source>
</evidence>
<dbReference type="GeneID" id="41841263"/>
<evidence type="ECO:0000256" key="3">
    <source>
        <dbReference type="ARBA" id="ARBA00022112"/>
    </source>
</evidence>
<dbReference type="InterPro" id="IPR036069">
    <property type="entry name" value="DUF34/NIF3_sf"/>
</dbReference>
<dbReference type="KEGG" id="dni:HX89_08935"/>